<accession>A0A4Y6PUL0</accession>
<dbReference type="Proteomes" id="UP000315995">
    <property type="component" value="Chromosome"/>
</dbReference>
<dbReference type="InterPro" id="IPR014027">
    <property type="entry name" value="UDP-Glc/GDP-Man_DH_C"/>
</dbReference>
<evidence type="ECO:0000259" key="4">
    <source>
        <dbReference type="SMART" id="SM00984"/>
    </source>
</evidence>
<evidence type="ECO:0000313" key="6">
    <source>
        <dbReference type="Proteomes" id="UP000315995"/>
    </source>
</evidence>
<feature type="domain" description="UDP-glucose/GDP-mannose dehydrogenase C-terminal" evidence="4">
    <location>
        <begin position="332"/>
        <end position="426"/>
    </location>
</feature>
<dbReference type="InterPro" id="IPR036291">
    <property type="entry name" value="NAD(P)-bd_dom_sf"/>
</dbReference>
<accession>A0A5B8Y6S2</accession>
<evidence type="ECO:0000256" key="3">
    <source>
        <dbReference type="PIRNR" id="PIRNR000124"/>
    </source>
</evidence>
<dbReference type="InterPro" id="IPR028359">
    <property type="entry name" value="UDP_ManNAc/GlcNAc_DH"/>
</dbReference>
<dbReference type="InterPro" id="IPR001732">
    <property type="entry name" value="UDP-Glc/GDP-Man_DH_N"/>
</dbReference>
<dbReference type="AlphaFoldDB" id="A0A4Y6PUL0"/>
<dbReference type="Pfam" id="PF03720">
    <property type="entry name" value="UDPG_MGDP_dh_C"/>
    <property type="match status" value="1"/>
</dbReference>
<organism evidence="5 6">
    <name type="scientific">Persicimonas caeni</name>
    <dbReference type="NCBI Taxonomy" id="2292766"/>
    <lineage>
        <taxon>Bacteria</taxon>
        <taxon>Deltaproteobacteria</taxon>
        <taxon>Bradymonadales</taxon>
        <taxon>Bradymonadaceae</taxon>
        <taxon>Persicimonas</taxon>
    </lineage>
</organism>
<evidence type="ECO:0000313" key="5">
    <source>
        <dbReference type="EMBL" id="QDG51697.1"/>
    </source>
</evidence>
<dbReference type="InterPro" id="IPR014026">
    <property type="entry name" value="UDP-Glc/GDP-Man_DH_dimer"/>
</dbReference>
<name>A0A4Y6PUL0_PERCE</name>
<dbReference type="SUPFAM" id="SSF51735">
    <property type="entry name" value="NAD(P)-binding Rossmann-fold domains"/>
    <property type="match status" value="1"/>
</dbReference>
<dbReference type="InterPro" id="IPR017476">
    <property type="entry name" value="UDP-Glc/GDP-Man"/>
</dbReference>
<gene>
    <name evidence="5" type="ORF">FIV42_13330</name>
</gene>
<dbReference type="Pfam" id="PF00984">
    <property type="entry name" value="UDPG_MGDP_dh"/>
    <property type="match status" value="1"/>
</dbReference>
<dbReference type="SMART" id="SM00984">
    <property type="entry name" value="UDPG_MGDP_dh_C"/>
    <property type="match status" value="1"/>
</dbReference>
<dbReference type="InterPro" id="IPR008927">
    <property type="entry name" value="6-PGluconate_DH-like_C_sf"/>
</dbReference>
<dbReference type="NCBIfam" id="TIGR03026">
    <property type="entry name" value="NDP-sugDHase"/>
    <property type="match status" value="1"/>
</dbReference>
<dbReference type="PANTHER" id="PTHR43491:SF1">
    <property type="entry name" value="UDP-N-ACETYL-D-MANNOSAMINE DEHYDROGENASE"/>
    <property type="match status" value="1"/>
</dbReference>
<reference evidence="5 6" key="1">
    <citation type="submission" date="2019-06" db="EMBL/GenBank/DDBJ databases">
        <title>Persicimonas caeni gen. nov., sp. nov., a predatory bacterium isolated from solar saltern.</title>
        <authorList>
            <person name="Wang S."/>
        </authorList>
    </citation>
    <scope>NUCLEOTIDE SEQUENCE [LARGE SCALE GENOMIC DNA]</scope>
    <source>
        <strain evidence="5 6">YN101</strain>
    </source>
</reference>
<dbReference type="InterPro" id="IPR036220">
    <property type="entry name" value="UDP-Glc/GDP-Man_DH_C_sf"/>
</dbReference>
<dbReference type="EMBL" id="CP041186">
    <property type="protein sequence ID" value="QDG51697.1"/>
    <property type="molecule type" value="Genomic_DNA"/>
</dbReference>
<dbReference type="SUPFAM" id="SSF48179">
    <property type="entry name" value="6-phosphogluconate dehydrogenase C-terminal domain-like"/>
    <property type="match status" value="1"/>
</dbReference>
<dbReference type="PIRSF" id="PIRSF500136">
    <property type="entry name" value="UDP_ManNAc_DH"/>
    <property type="match status" value="1"/>
</dbReference>
<dbReference type="GO" id="GO:0016616">
    <property type="term" value="F:oxidoreductase activity, acting on the CH-OH group of donors, NAD or NADP as acceptor"/>
    <property type="evidence" value="ECO:0007669"/>
    <property type="project" value="InterPro"/>
</dbReference>
<proteinExistence type="inferred from homology"/>
<dbReference type="PIRSF" id="PIRSF000124">
    <property type="entry name" value="UDPglc_GDPman_dh"/>
    <property type="match status" value="1"/>
</dbReference>
<evidence type="ECO:0000256" key="2">
    <source>
        <dbReference type="ARBA" id="ARBA00023027"/>
    </source>
</evidence>
<comment type="similarity">
    <text evidence="3">Belongs to the UDP-glucose/GDP-mannose dehydrogenase family.</text>
</comment>
<keyword evidence="1" id="KW-0560">Oxidoreductase</keyword>
<keyword evidence="2" id="KW-0520">NAD</keyword>
<dbReference type="PANTHER" id="PTHR43491">
    <property type="entry name" value="UDP-N-ACETYL-D-MANNOSAMINE DEHYDROGENASE"/>
    <property type="match status" value="1"/>
</dbReference>
<sequence length="434" mass="47652">MSDAVSILRKKFTNQDATVAVIGQGYVGLPLALEFVEAGFRCYGVDVAEAKVEQLAAGQSYITDIASERVARAIESGRYIPTTDFAVVGEADAISICVPTPLNKTREPDLSFIRSAAASITPHLRRPSLVVLESTTYPGTTEEVLVPVFERAGHKIDEDLFVAFSPERVDPGNETYGLTNTPKVVGGVTPDSTALVEALYGQFINQVHPVSNATEAEMVKLLENTFRAVNIALVNEMAVMCDRMGIDIWQVIEAASTKPFGFMPFYPGPGIGGHCIPLDPTYLSWKAKTFGYYNRFIELASDLNTNMPRFVVQKLVRLLNEQQRSVNGARILLVGVAYKPDVNDLRESPALDIWKSLEEWGANLSYHDPHIECVDTFDGARSVDLDAAMLAEQDAVVVVTNHSAVDYKLLVEHAPLVFDTRNALDHDSPNIYKL</sequence>
<dbReference type="Pfam" id="PF03721">
    <property type="entry name" value="UDPG_MGDP_dh_N"/>
    <property type="match status" value="1"/>
</dbReference>
<dbReference type="GO" id="GO:0000271">
    <property type="term" value="P:polysaccharide biosynthetic process"/>
    <property type="evidence" value="ECO:0007669"/>
    <property type="project" value="InterPro"/>
</dbReference>
<dbReference type="GO" id="GO:0051287">
    <property type="term" value="F:NAD binding"/>
    <property type="evidence" value="ECO:0007669"/>
    <property type="project" value="InterPro"/>
</dbReference>
<dbReference type="Gene3D" id="3.40.50.720">
    <property type="entry name" value="NAD(P)-binding Rossmann-like Domain"/>
    <property type="match status" value="2"/>
</dbReference>
<protein>
    <submittedName>
        <fullName evidence="5">Nucleotide sugar dehydrogenase</fullName>
    </submittedName>
</protein>
<dbReference type="SUPFAM" id="SSF52413">
    <property type="entry name" value="UDP-glucose/GDP-mannose dehydrogenase C-terminal domain"/>
    <property type="match status" value="1"/>
</dbReference>
<dbReference type="RefSeq" id="WP_141198177.1">
    <property type="nucleotide sequence ID" value="NZ_CP041186.1"/>
</dbReference>
<keyword evidence="6" id="KW-1185">Reference proteome</keyword>
<dbReference type="OrthoDB" id="9803238at2"/>
<evidence type="ECO:0000256" key="1">
    <source>
        <dbReference type="ARBA" id="ARBA00023002"/>
    </source>
</evidence>
<dbReference type="GO" id="GO:0016628">
    <property type="term" value="F:oxidoreductase activity, acting on the CH-CH group of donors, NAD or NADP as acceptor"/>
    <property type="evidence" value="ECO:0007669"/>
    <property type="project" value="InterPro"/>
</dbReference>